<dbReference type="AlphaFoldDB" id="A0A316EXW0"/>
<protein>
    <submittedName>
        <fullName evidence="3">Tripartite-type tricarboxylate transporter receptor subunit TctC</fullName>
    </submittedName>
</protein>
<proteinExistence type="inferred from homology"/>
<evidence type="ECO:0000256" key="2">
    <source>
        <dbReference type="SAM" id="SignalP"/>
    </source>
</evidence>
<dbReference type="SUPFAM" id="SSF53850">
    <property type="entry name" value="Periplasmic binding protein-like II"/>
    <property type="match status" value="1"/>
</dbReference>
<evidence type="ECO:0000256" key="1">
    <source>
        <dbReference type="ARBA" id="ARBA00006987"/>
    </source>
</evidence>
<dbReference type="Gene3D" id="3.40.190.10">
    <property type="entry name" value="Periplasmic binding protein-like II"/>
    <property type="match status" value="1"/>
</dbReference>
<dbReference type="PANTHER" id="PTHR42928:SF5">
    <property type="entry name" value="BLR1237 PROTEIN"/>
    <property type="match status" value="1"/>
</dbReference>
<dbReference type="Proteomes" id="UP000245754">
    <property type="component" value="Unassembled WGS sequence"/>
</dbReference>
<evidence type="ECO:0000313" key="4">
    <source>
        <dbReference type="Proteomes" id="UP000245754"/>
    </source>
</evidence>
<sequence>MSVSRFFMGARFGGMRRLATSLCLSVAVLGTGVAHAQTDWPAGKVINYIVPYPAGGTTDILARLIAQKVGQSLGTTIVVENRPGATGAIGSAFVARAPADGYTLLGASTASHAINPALNPKLPYDAVKGFAPVVLVGTIPSVIVVAPNSPYKTLKDLLDAARARPGTISYASGGNGTILQMSSELLQQQENVRMTHVPYKGDVPAIQDVMAGHVDFMFAPTAPILPHVQGGKLRALAVVAPARVPTLPNVPTIAEAGVANFEAEHWQGVFAPAGTPPAIVQRLNAEINRALQEPEVKAQLARLGIKIAGGAPERLAEIQKADIAKWSRVGKAANITLD</sequence>
<dbReference type="Pfam" id="PF03401">
    <property type="entry name" value="TctC"/>
    <property type="match status" value="1"/>
</dbReference>
<keyword evidence="4" id="KW-1185">Reference proteome</keyword>
<comment type="similarity">
    <text evidence="1">Belongs to the UPF0065 (bug) family.</text>
</comment>
<comment type="caution">
    <text evidence="3">The sequence shown here is derived from an EMBL/GenBank/DDBJ whole genome shotgun (WGS) entry which is preliminary data.</text>
</comment>
<dbReference type="PIRSF" id="PIRSF017082">
    <property type="entry name" value="YflP"/>
    <property type="match status" value="1"/>
</dbReference>
<dbReference type="RefSeq" id="WP_258307856.1">
    <property type="nucleotide sequence ID" value="NZ_QGGT01000001.1"/>
</dbReference>
<keyword evidence="3" id="KW-0675">Receptor</keyword>
<feature type="signal peptide" evidence="2">
    <location>
        <begin position="1"/>
        <end position="36"/>
    </location>
</feature>
<reference evidence="3 4" key="1">
    <citation type="submission" date="2018-05" db="EMBL/GenBank/DDBJ databases">
        <title>Genomic Encyclopedia of Type Strains, Phase IV (KMG-V): Genome sequencing to study the core and pangenomes of soil and plant-associated prokaryotes.</title>
        <authorList>
            <person name="Whitman W."/>
        </authorList>
    </citation>
    <scope>NUCLEOTIDE SEQUENCE [LARGE SCALE GENOMIC DNA]</scope>
    <source>
        <strain evidence="3 4">SLV-132</strain>
    </source>
</reference>
<dbReference type="InterPro" id="IPR042100">
    <property type="entry name" value="Bug_dom1"/>
</dbReference>
<name>A0A316EXW0_9BURK</name>
<dbReference type="CDD" id="cd13578">
    <property type="entry name" value="PBP2_Bug27"/>
    <property type="match status" value="1"/>
</dbReference>
<dbReference type="PANTHER" id="PTHR42928">
    <property type="entry name" value="TRICARBOXYLATE-BINDING PROTEIN"/>
    <property type="match status" value="1"/>
</dbReference>
<accession>A0A316EXW0</accession>
<feature type="chain" id="PRO_5016300301" evidence="2">
    <location>
        <begin position="37"/>
        <end position="338"/>
    </location>
</feature>
<organism evidence="3 4">
    <name type="scientific">Cupriavidus plantarum</name>
    <dbReference type="NCBI Taxonomy" id="942865"/>
    <lineage>
        <taxon>Bacteria</taxon>
        <taxon>Pseudomonadati</taxon>
        <taxon>Pseudomonadota</taxon>
        <taxon>Betaproteobacteria</taxon>
        <taxon>Burkholderiales</taxon>
        <taxon>Burkholderiaceae</taxon>
        <taxon>Cupriavidus</taxon>
    </lineage>
</organism>
<dbReference type="EMBL" id="QGGT01000001">
    <property type="protein sequence ID" value="PWK37201.1"/>
    <property type="molecule type" value="Genomic_DNA"/>
</dbReference>
<dbReference type="InterPro" id="IPR005064">
    <property type="entry name" value="BUG"/>
</dbReference>
<keyword evidence="2" id="KW-0732">Signal</keyword>
<evidence type="ECO:0000313" key="3">
    <source>
        <dbReference type="EMBL" id="PWK37201.1"/>
    </source>
</evidence>
<gene>
    <name evidence="3" type="ORF">C7419_1011083</name>
</gene>
<dbReference type="Gene3D" id="3.40.190.150">
    <property type="entry name" value="Bordetella uptake gene, domain 1"/>
    <property type="match status" value="1"/>
</dbReference>